<dbReference type="RefSeq" id="WP_101263494.1">
    <property type="nucleotide sequence ID" value="NZ_MVDD01000029.1"/>
</dbReference>
<protein>
    <submittedName>
        <fullName evidence="3">Uncharacterized protein</fullName>
    </submittedName>
</protein>
<keyword evidence="4" id="KW-1185">Reference proteome</keyword>
<organism evidence="3 4">
    <name type="scientific">Labilibaculum filiforme</name>
    <dbReference type="NCBI Taxonomy" id="1940526"/>
    <lineage>
        <taxon>Bacteria</taxon>
        <taxon>Pseudomonadati</taxon>
        <taxon>Bacteroidota</taxon>
        <taxon>Bacteroidia</taxon>
        <taxon>Marinilabiliales</taxon>
        <taxon>Marinifilaceae</taxon>
        <taxon>Labilibaculum</taxon>
    </lineage>
</organism>
<evidence type="ECO:0000313" key="4">
    <source>
        <dbReference type="Proteomes" id="UP000233535"/>
    </source>
</evidence>
<evidence type="ECO:0000313" key="3">
    <source>
        <dbReference type="EMBL" id="PKQ60301.1"/>
    </source>
</evidence>
<dbReference type="EMBL" id="MVDD01000029">
    <property type="protein sequence ID" value="PKQ60301.1"/>
    <property type="molecule type" value="Genomic_DNA"/>
</dbReference>
<dbReference type="OrthoDB" id="1524241at2"/>
<dbReference type="AlphaFoldDB" id="A0A2N3HQH7"/>
<accession>A0A2N3HQH7</accession>
<reference evidence="3 4" key="1">
    <citation type="journal article" date="2017" name="Front. Microbiol.">
        <title>Labilibaculum manganireducens gen. nov., sp. nov. and Labilibaculum filiforme sp. nov., Novel Bacteroidetes Isolated from Subsurface Sediments of the Baltic Sea.</title>
        <authorList>
            <person name="Vandieken V."/>
            <person name="Marshall I.P."/>
            <person name="Niemann H."/>
            <person name="Engelen B."/>
            <person name="Cypionka H."/>
        </authorList>
    </citation>
    <scope>NUCLEOTIDE SEQUENCE [LARGE SCALE GENOMIC DNA]</scope>
    <source>
        <strain evidence="3 4">59.16B</strain>
    </source>
</reference>
<comment type="caution">
    <text evidence="3">The sequence shown here is derived from an EMBL/GenBank/DDBJ whole genome shotgun (WGS) entry which is preliminary data.</text>
</comment>
<dbReference type="Gene3D" id="1.25.40.10">
    <property type="entry name" value="Tetratricopeptide repeat domain"/>
    <property type="match status" value="2"/>
</dbReference>
<dbReference type="SUPFAM" id="SSF48452">
    <property type="entry name" value="TPR-like"/>
    <property type="match status" value="1"/>
</dbReference>
<evidence type="ECO:0000256" key="2">
    <source>
        <dbReference type="ARBA" id="ARBA00022803"/>
    </source>
</evidence>
<dbReference type="SMART" id="SM00028">
    <property type="entry name" value="TPR"/>
    <property type="match status" value="4"/>
</dbReference>
<keyword evidence="2" id="KW-0802">TPR repeat</keyword>
<sequence>MKLKLILLLVLFTAKYGVFAQEYNISLFQTNKAITLTNEGIENLKSDRWDKAFNLYVEAIAADVTYRNSYLQLYTLAMADSSRIDTVISILQESKKIVQQDDEICYYLGEMYKSKGEENRAMAEFSMAIAFSKMNGEDFRLVPRYYFNRANICLGKNRISTAVLDYTYALNLKPDYGLAFANRGICFFKMGEIEAACKDWKQAVKLGVSQSEEYIDKNCHKEVAQ</sequence>
<gene>
    <name evidence="3" type="ORF">BZG02_19805</name>
</gene>
<evidence type="ECO:0000256" key="1">
    <source>
        <dbReference type="ARBA" id="ARBA00022737"/>
    </source>
</evidence>
<keyword evidence="1" id="KW-0677">Repeat</keyword>
<name>A0A2N3HQH7_9BACT</name>
<dbReference type="PANTHER" id="PTHR44858">
    <property type="entry name" value="TETRATRICOPEPTIDE REPEAT PROTEIN 6"/>
    <property type="match status" value="1"/>
</dbReference>
<dbReference type="Proteomes" id="UP000233535">
    <property type="component" value="Unassembled WGS sequence"/>
</dbReference>
<proteinExistence type="predicted"/>
<dbReference type="InterPro" id="IPR050498">
    <property type="entry name" value="Ycf3"/>
</dbReference>
<dbReference type="PANTHER" id="PTHR44858:SF1">
    <property type="entry name" value="UDP-N-ACETYLGLUCOSAMINE--PEPTIDE N-ACETYLGLUCOSAMINYLTRANSFERASE SPINDLY-RELATED"/>
    <property type="match status" value="1"/>
</dbReference>
<dbReference type="InterPro" id="IPR019734">
    <property type="entry name" value="TPR_rpt"/>
</dbReference>
<dbReference type="InterPro" id="IPR011990">
    <property type="entry name" value="TPR-like_helical_dom_sf"/>
</dbReference>